<keyword evidence="2" id="KW-1185">Reference proteome</keyword>
<dbReference type="AlphaFoldDB" id="A0A0L6U5E0"/>
<gene>
    <name evidence="1" type="ORF">VP01_9927g1</name>
</gene>
<sequence>HFIAMENFNNKTLNQMIILWLLRQAIPWNQVEDCFL</sequence>
<protein>
    <submittedName>
        <fullName evidence="1">Uncharacterized protein</fullName>
    </submittedName>
</protein>
<reference evidence="1 2" key="1">
    <citation type="submission" date="2015-08" db="EMBL/GenBank/DDBJ databases">
        <title>Next Generation Sequencing and Analysis of the Genome of Puccinia sorghi L Schw, the Causal Agent of Maize Common Rust.</title>
        <authorList>
            <person name="Rochi L."/>
            <person name="Burguener G."/>
            <person name="Darino M."/>
            <person name="Turjanski A."/>
            <person name="Kreff E."/>
            <person name="Dieguez M.J."/>
            <person name="Sacco F."/>
        </authorList>
    </citation>
    <scope>NUCLEOTIDE SEQUENCE [LARGE SCALE GENOMIC DNA]</scope>
    <source>
        <strain evidence="1 2">RO10H11247</strain>
    </source>
</reference>
<organism evidence="1 2">
    <name type="scientific">Puccinia sorghi</name>
    <dbReference type="NCBI Taxonomy" id="27349"/>
    <lineage>
        <taxon>Eukaryota</taxon>
        <taxon>Fungi</taxon>
        <taxon>Dikarya</taxon>
        <taxon>Basidiomycota</taxon>
        <taxon>Pucciniomycotina</taxon>
        <taxon>Pucciniomycetes</taxon>
        <taxon>Pucciniales</taxon>
        <taxon>Pucciniaceae</taxon>
        <taxon>Puccinia</taxon>
    </lineage>
</organism>
<accession>A0A0L6U5E0</accession>
<dbReference type="VEuPathDB" id="FungiDB:VP01_9927g1"/>
<evidence type="ECO:0000313" key="1">
    <source>
        <dbReference type="EMBL" id="KNZ43733.1"/>
    </source>
</evidence>
<feature type="non-terminal residue" evidence="1">
    <location>
        <position position="1"/>
    </location>
</feature>
<dbReference type="OrthoDB" id="2506420at2759"/>
<evidence type="ECO:0000313" key="2">
    <source>
        <dbReference type="Proteomes" id="UP000037035"/>
    </source>
</evidence>
<proteinExistence type="predicted"/>
<dbReference type="EMBL" id="LAVV01015633">
    <property type="protein sequence ID" value="KNZ43733.1"/>
    <property type="molecule type" value="Genomic_DNA"/>
</dbReference>
<comment type="caution">
    <text evidence="1">The sequence shown here is derived from an EMBL/GenBank/DDBJ whole genome shotgun (WGS) entry which is preliminary data.</text>
</comment>
<dbReference type="Proteomes" id="UP000037035">
    <property type="component" value="Unassembled WGS sequence"/>
</dbReference>
<name>A0A0L6U5E0_9BASI</name>